<dbReference type="EMBL" id="CAUYUJ010004216">
    <property type="protein sequence ID" value="CAK0808604.1"/>
    <property type="molecule type" value="Genomic_DNA"/>
</dbReference>
<evidence type="ECO:0000256" key="1">
    <source>
        <dbReference type="SAM" id="MobiDB-lite"/>
    </source>
</evidence>
<evidence type="ECO:0000313" key="3">
    <source>
        <dbReference type="Proteomes" id="UP001189429"/>
    </source>
</evidence>
<evidence type="ECO:0000313" key="2">
    <source>
        <dbReference type="EMBL" id="CAK0808604.1"/>
    </source>
</evidence>
<comment type="caution">
    <text evidence="2">The sequence shown here is derived from an EMBL/GenBank/DDBJ whole genome shotgun (WGS) entry which is preliminary data.</text>
</comment>
<protein>
    <submittedName>
        <fullName evidence="2">Uncharacterized protein</fullName>
    </submittedName>
</protein>
<proteinExistence type="predicted"/>
<feature type="compositionally biased region" description="Basic and acidic residues" evidence="1">
    <location>
        <begin position="192"/>
        <end position="213"/>
    </location>
</feature>
<keyword evidence="3" id="KW-1185">Reference proteome</keyword>
<accession>A0ABN9QU13</accession>
<dbReference type="Proteomes" id="UP001189429">
    <property type="component" value="Unassembled WGS sequence"/>
</dbReference>
<gene>
    <name evidence="2" type="ORF">PCOR1329_LOCUS14146</name>
</gene>
<feature type="region of interest" description="Disordered" evidence="1">
    <location>
        <begin position="167"/>
        <end position="213"/>
    </location>
</feature>
<feature type="region of interest" description="Disordered" evidence="1">
    <location>
        <begin position="138"/>
        <end position="157"/>
    </location>
</feature>
<name>A0ABN9QU13_9DINO</name>
<sequence length="213" mass="23870">MSGFCLAHTALPPSRVLLRPQLASDFAGWPSQLPVRPFVPAHPLLKFDRTRAPKAMSFGLGGGDSRHHGQAHQEGRHHRQVRHALRSLAEEDRQEVRDPAAHEVHVQLLRQGERQASCRGDLEVQVEAVPKDNRRRMLGHLHHGCGDNPRHDQPLEEGDGLWRRQVSAEQGADQSGARREVPRRQARAARRRTAEEGQRGEEGGTEVERSCIA</sequence>
<feature type="compositionally biased region" description="Basic and acidic residues" evidence="1">
    <location>
        <begin position="144"/>
        <end position="154"/>
    </location>
</feature>
<organism evidence="2 3">
    <name type="scientific">Prorocentrum cordatum</name>
    <dbReference type="NCBI Taxonomy" id="2364126"/>
    <lineage>
        <taxon>Eukaryota</taxon>
        <taxon>Sar</taxon>
        <taxon>Alveolata</taxon>
        <taxon>Dinophyceae</taxon>
        <taxon>Prorocentrales</taxon>
        <taxon>Prorocentraceae</taxon>
        <taxon>Prorocentrum</taxon>
    </lineage>
</organism>
<reference evidence="2" key="1">
    <citation type="submission" date="2023-10" db="EMBL/GenBank/DDBJ databases">
        <authorList>
            <person name="Chen Y."/>
            <person name="Shah S."/>
            <person name="Dougan E. K."/>
            <person name="Thang M."/>
            <person name="Chan C."/>
        </authorList>
    </citation>
    <scope>NUCLEOTIDE SEQUENCE [LARGE SCALE GENOMIC DNA]</scope>
</reference>